<gene>
    <name evidence="9" type="ORF">METZ01_LOCUS17914</name>
</gene>
<dbReference type="SUPFAM" id="SSF49464">
    <property type="entry name" value="Carboxypeptidase regulatory domain-like"/>
    <property type="match status" value="1"/>
</dbReference>
<accession>A0A381PDP5</accession>
<keyword evidence="4" id="KW-0798">TonB box</keyword>
<proteinExistence type="predicted"/>
<dbReference type="Pfam" id="PF00593">
    <property type="entry name" value="TonB_dep_Rec_b-barrel"/>
    <property type="match status" value="1"/>
</dbReference>
<keyword evidence="5" id="KW-0472">Membrane</keyword>
<dbReference type="InterPro" id="IPR039426">
    <property type="entry name" value="TonB-dep_rcpt-like"/>
</dbReference>
<evidence type="ECO:0008006" key="10">
    <source>
        <dbReference type="Google" id="ProtNLM"/>
    </source>
</evidence>
<dbReference type="PANTHER" id="PTHR30442:SF0">
    <property type="entry name" value="FE(3+) DICITRATE TRANSPORT PROTEIN FECA"/>
    <property type="match status" value="1"/>
</dbReference>
<dbReference type="InterPro" id="IPR008969">
    <property type="entry name" value="CarboxyPept-like_regulatory"/>
</dbReference>
<feature type="domain" description="TonB-dependent receptor-like beta-barrel" evidence="7">
    <location>
        <begin position="330"/>
        <end position="753"/>
    </location>
</feature>
<protein>
    <recommendedName>
        <fullName evidence="10">TonB-dependent receptor plug domain-containing protein</fullName>
    </recommendedName>
</protein>
<evidence type="ECO:0000313" key="9">
    <source>
        <dbReference type="EMBL" id="SUZ65060.1"/>
    </source>
</evidence>
<evidence type="ECO:0000259" key="8">
    <source>
        <dbReference type="Pfam" id="PF07715"/>
    </source>
</evidence>
<dbReference type="Gene3D" id="2.60.40.1120">
    <property type="entry name" value="Carboxypeptidase-like, regulatory domain"/>
    <property type="match status" value="1"/>
</dbReference>
<dbReference type="EMBL" id="UINC01000950">
    <property type="protein sequence ID" value="SUZ65060.1"/>
    <property type="molecule type" value="Genomic_DNA"/>
</dbReference>
<sequence length="785" mass="84482">VARSQDDGSALWGATVEVVGTSTVALSDEAGRYRLRGITPGTISLRFTRIGYTTLTRTVTLGADEAAVVDAQLGEAPLRVDPIRVLLKRTRMVGDPLDVNEAPGSVHVLVAEDLDSPAFVFDNVHDFLRQVPGVNIQEEDGFGLRPNIGLRGTGSERSSKITLMEDGVLIAPAPYAAPSAYYFPVAGRMEALEVRKGSSQVRYGPRTIGGALNLVSASIPDRLTWFVEGSGGEYGSLQGHARAGASGARFGWLLEAYSLDTGGFKELPSEASTGFDVDDYMGKVRVNSDRLGDSYQELELKLGYTTEDSDETYLGLTDEDFGSNPLARYAASGSDLMEADHLQIQLRHFWTRGNVDVTTTAYRNDFSRNWYKLGKVLGTKISSVVGTPEDHTSALDILKGADSDPDALTVRANNREYFGQGLQSALGLTVGTHELELGARFHQDEEDRFQWEDGFQMLDGSMSPTSAGEHGTQSNRVSSATAVAAFLQDEISLGSWTITPGVRFEHIEFTRLDYDGDDPARTSPTRTRVNRVDAWIPGVGFSYRMSALRVFGGVHRGFSPPGPGADEATRAESSVNYELGGRWRRSGLAAEAIGFLTSYSNILGEATLATGGDGSGQAFNGGSARVAGIEASLDYDLLWAAPGVTRVPLRLAYTYTRESFLSGFDSDYGPWGTVAVGDRMPYVPRHQLSGSIGYDRKSWRLSISMNASGAMRTQAGSGPIPVGQGTDAFVVFNASGQVQLGQLGTLFAGLQNVANQIYAVARRPAGLRPGLPRSFMVGFRVEGVR</sequence>
<keyword evidence="3" id="KW-0812">Transmembrane</keyword>
<dbReference type="PROSITE" id="PS52016">
    <property type="entry name" value="TONB_DEPENDENT_REC_3"/>
    <property type="match status" value="1"/>
</dbReference>
<evidence type="ECO:0000256" key="6">
    <source>
        <dbReference type="ARBA" id="ARBA00023237"/>
    </source>
</evidence>
<evidence type="ECO:0000256" key="2">
    <source>
        <dbReference type="ARBA" id="ARBA00022448"/>
    </source>
</evidence>
<dbReference type="InterPro" id="IPR036942">
    <property type="entry name" value="Beta-barrel_TonB_sf"/>
</dbReference>
<evidence type="ECO:0000256" key="5">
    <source>
        <dbReference type="ARBA" id="ARBA00023136"/>
    </source>
</evidence>
<evidence type="ECO:0000256" key="4">
    <source>
        <dbReference type="ARBA" id="ARBA00023077"/>
    </source>
</evidence>
<evidence type="ECO:0000256" key="1">
    <source>
        <dbReference type="ARBA" id="ARBA00004571"/>
    </source>
</evidence>
<dbReference type="Gene3D" id="2.170.130.10">
    <property type="entry name" value="TonB-dependent receptor, plug domain"/>
    <property type="match status" value="1"/>
</dbReference>
<reference evidence="9" key="1">
    <citation type="submission" date="2018-05" db="EMBL/GenBank/DDBJ databases">
        <authorList>
            <person name="Lanie J.A."/>
            <person name="Ng W.-L."/>
            <person name="Kazmierczak K.M."/>
            <person name="Andrzejewski T.M."/>
            <person name="Davidsen T.M."/>
            <person name="Wayne K.J."/>
            <person name="Tettelin H."/>
            <person name="Glass J.I."/>
            <person name="Rusch D."/>
            <person name="Podicherti R."/>
            <person name="Tsui H.-C.T."/>
            <person name="Winkler M.E."/>
        </authorList>
    </citation>
    <scope>NUCLEOTIDE SEQUENCE</scope>
</reference>
<dbReference type="Gene3D" id="2.40.170.20">
    <property type="entry name" value="TonB-dependent receptor, beta-barrel domain"/>
    <property type="match status" value="1"/>
</dbReference>
<dbReference type="Pfam" id="PF13620">
    <property type="entry name" value="CarboxypepD_reg"/>
    <property type="match status" value="1"/>
</dbReference>
<organism evidence="9">
    <name type="scientific">marine metagenome</name>
    <dbReference type="NCBI Taxonomy" id="408172"/>
    <lineage>
        <taxon>unclassified sequences</taxon>
        <taxon>metagenomes</taxon>
        <taxon>ecological metagenomes</taxon>
    </lineage>
</organism>
<keyword evidence="6" id="KW-0998">Cell outer membrane</keyword>
<evidence type="ECO:0000256" key="3">
    <source>
        <dbReference type="ARBA" id="ARBA00022692"/>
    </source>
</evidence>
<feature type="non-terminal residue" evidence="9">
    <location>
        <position position="1"/>
    </location>
</feature>
<comment type="subcellular location">
    <subcellularLocation>
        <location evidence="1">Cell outer membrane</location>
        <topology evidence="1">Multi-pass membrane protein</topology>
    </subcellularLocation>
</comment>
<dbReference type="InterPro" id="IPR012910">
    <property type="entry name" value="Plug_dom"/>
</dbReference>
<name>A0A381PDP5_9ZZZZ</name>
<dbReference type="GO" id="GO:0009279">
    <property type="term" value="C:cell outer membrane"/>
    <property type="evidence" value="ECO:0007669"/>
    <property type="project" value="UniProtKB-SubCell"/>
</dbReference>
<feature type="domain" description="TonB-dependent receptor plug" evidence="8">
    <location>
        <begin position="99"/>
        <end position="211"/>
    </location>
</feature>
<evidence type="ECO:0000259" key="7">
    <source>
        <dbReference type="Pfam" id="PF00593"/>
    </source>
</evidence>
<dbReference type="PANTHER" id="PTHR30442">
    <property type="entry name" value="IRON III DICITRATE TRANSPORT PROTEIN FECA"/>
    <property type="match status" value="1"/>
</dbReference>
<dbReference type="Pfam" id="PF07715">
    <property type="entry name" value="Plug"/>
    <property type="match status" value="1"/>
</dbReference>
<dbReference type="InterPro" id="IPR037066">
    <property type="entry name" value="Plug_dom_sf"/>
</dbReference>
<dbReference type="InterPro" id="IPR000531">
    <property type="entry name" value="Beta-barrel_TonB"/>
</dbReference>
<dbReference type="AlphaFoldDB" id="A0A381PDP5"/>
<keyword evidence="2" id="KW-0813">Transport</keyword>
<dbReference type="SUPFAM" id="SSF56935">
    <property type="entry name" value="Porins"/>
    <property type="match status" value="1"/>
</dbReference>
<dbReference type="GO" id="GO:0033214">
    <property type="term" value="P:siderophore-iron import into cell"/>
    <property type="evidence" value="ECO:0007669"/>
    <property type="project" value="TreeGrafter"/>
</dbReference>